<protein>
    <submittedName>
        <fullName evidence="1">Uncharacterized protein</fullName>
    </submittedName>
</protein>
<organism evidence="1 2">
    <name type="scientific">Panicum hallii var. hallii</name>
    <dbReference type="NCBI Taxonomy" id="1504633"/>
    <lineage>
        <taxon>Eukaryota</taxon>
        <taxon>Viridiplantae</taxon>
        <taxon>Streptophyta</taxon>
        <taxon>Embryophyta</taxon>
        <taxon>Tracheophyta</taxon>
        <taxon>Spermatophyta</taxon>
        <taxon>Magnoliopsida</taxon>
        <taxon>Liliopsida</taxon>
        <taxon>Poales</taxon>
        <taxon>Poaceae</taxon>
        <taxon>PACMAD clade</taxon>
        <taxon>Panicoideae</taxon>
        <taxon>Panicodae</taxon>
        <taxon>Paniceae</taxon>
        <taxon>Panicinae</taxon>
        <taxon>Panicum</taxon>
        <taxon>Panicum sect. Panicum</taxon>
    </lineage>
</organism>
<keyword evidence="2" id="KW-1185">Reference proteome</keyword>
<dbReference type="OrthoDB" id="10527098at2759"/>
<evidence type="ECO:0000313" key="2">
    <source>
        <dbReference type="Proteomes" id="UP000244336"/>
    </source>
</evidence>
<evidence type="ECO:0000313" key="1">
    <source>
        <dbReference type="EMBL" id="PUZ72782.1"/>
    </source>
</evidence>
<dbReference type="Gramene" id="PUZ72782">
    <property type="protein sequence ID" value="PUZ72782"/>
    <property type="gene ID" value="GQ55_2G422600"/>
</dbReference>
<dbReference type="EMBL" id="CM009750">
    <property type="protein sequence ID" value="PUZ72782.1"/>
    <property type="molecule type" value="Genomic_DNA"/>
</dbReference>
<gene>
    <name evidence="1" type="ORF">GQ55_2G422600</name>
</gene>
<proteinExistence type="predicted"/>
<sequence length="82" mass="9411">MAPSKPPLPESLFCPFQEEIEDIRIHIWNTSKGLEGWFHLQEAMKRRQTRLAPFTIVAQGRTIPVTPLENPKTKRVVISSSK</sequence>
<accession>A0A2T7EY72</accession>
<reference evidence="1 2" key="1">
    <citation type="submission" date="2018-04" db="EMBL/GenBank/DDBJ databases">
        <title>WGS assembly of Panicum hallii var. hallii HAL2.</title>
        <authorList>
            <person name="Lovell J."/>
            <person name="Jenkins J."/>
            <person name="Lowry D."/>
            <person name="Mamidi S."/>
            <person name="Sreedasyam A."/>
            <person name="Weng X."/>
            <person name="Barry K."/>
            <person name="Bonette J."/>
            <person name="Campitelli B."/>
            <person name="Daum C."/>
            <person name="Gordon S."/>
            <person name="Gould B."/>
            <person name="Lipzen A."/>
            <person name="MacQueen A."/>
            <person name="Palacio-Mejia J."/>
            <person name="Plott C."/>
            <person name="Shakirov E."/>
            <person name="Shu S."/>
            <person name="Yoshinaga Y."/>
            <person name="Zane M."/>
            <person name="Rokhsar D."/>
            <person name="Grimwood J."/>
            <person name="Schmutz J."/>
            <person name="Juenger T."/>
        </authorList>
    </citation>
    <scope>NUCLEOTIDE SEQUENCE [LARGE SCALE GENOMIC DNA]</scope>
    <source>
        <strain evidence="2">cv. HAL2</strain>
    </source>
</reference>
<name>A0A2T7EY72_9POAL</name>
<dbReference type="Proteomes" id="UP000244336">
    <property type="component" value="Chromosome 2"/>
</dbReference>
<dbReference type="AlphaFoldDB" id="A0A2T7EY72"/>